<evidence type="ECO:0000256" key="1">
    <source>
        <dbReference type="SAM" id="MobiDB-lite"/>
    </source>
</evidence>
<organism evidence="2 3">
    <name type="scientific">Rotaria socialis</name>
    <dbReference type="NCBI Taxonomy" id="392032"/>
    <lineage>
        <taxon>Eukaryota</taxon>
        <taxon>Metazoa</taxon>
        <taxon>Spiralia</taxon>
        <taxon>Gnathifera</taxon>
        <taxon>Rotifera</taxon>
        <taxon>Eurotatoria</taxon>
        <taxon>Bdelloidea</taxon>
        <taxon>Philodinida</taxon>
        <taxon>Philodinidae</taxon>
        <taxon>Rotaria</taxon>
    </lineage>
</organism>
<accession>A0A818HYM2</accession>
<name>A0A818HYM2_9BILA</name>
<feature type="region of interest" description="Disordered" evidence="1">
    <location>
        <begin position="27"/>
        <end position="58"/>
    </location>
</feature>
<feature type="compositionally biased region" description="Polar residues" evidence="1">
    <location>
        <begin position="402"/>
        <end position="417"/>
    </location>
</feature>
<dbReference type="AlphaFoldDB" id="A0A818HYM2"/>
<feature type="region of interest" description="Disordered" evidence="1">
    <location>
        <begin position="170"/>
        <end position="207"/>
    </location>
</feature>
<feature type="compositionally biased region" description="Basic and acidic residues" evidence="1">
    <location>
        <begin position="29"/>
        <end position="38"/>
    </location>
</feature>
<dbReference type="Proteomes" id="UP000663869">
    <property type="component" value="Unassembled WGS sequence"/>
</dbReference>
<reference evidence="2" key="1">
    <citation type="submission" date="2021-02" db="EMBL/GenBank/DDBJ databases">
        <authorList>
            <person name="Nowell W R."/>
        </authorList>
    </citation>
    <scope>NUCLEOTIDE SEQUENCE</scope>
</reference>
<proteinExistence type="predicted"/>
<feature type="region of interest" description="Disordered" evidence="1">
    <location>
        <begin position="402"/>
        <end position="534"/>
    </location>
</feature>
<evidence type="ECO:0000313" key="3">
    <source>
        <dbReference type="Proteomes" id="UP000663869"/>
    </source>
</evidence>
<protein>
    <submittedName>
        <fullName evidence="2">Uncharacterized protein</fullName>
    </submittedName>
</protein>
<dbReference type="EMBL" id="CAJNYU010002200">
    <property type="protein sequence ID" value="CAF3515788.1"/>
    <property type="molecule type" value="Genomic_DNA"/>
</dbReference>
<gene>
    <name evidence="2" type="ORF">FME351_LOCUS17650</name>
</gene>
<evidence type="ECO:0000313" key="2">
    <source>
        <dbReference type="EMBL" id="CAF3515788.1"/>
    </source>
</evidence>
<sequence>MEDDRIFSTIIKFKCLFAAAPEVHPSPIEMHEMPRDDQPGDYSNRYTTIADHPSSTKPIQSTSMYALETRYQPMPSKTLPKTTEPNVYYLDSIPADEQPIKKRNRQTKLPVEEQVQSGAPTVFLAPKVMPQPILYTLANARPTPMTDPSMSVNQQSSAPTIYSLVSRQRPQTVDMSANSSEMPDQISNKSPTLYSLASSSNPKRRIEEPTDQYLRPSPNFYSIVGSPARTSRGTQVDLPDPNGPAPILYTIVGDTPIEKYRPKADSSPRTITNSSTDAATYTTKNDPNIIRAQQQYPSPKPTVYALVGESDTVKKPQPKPPAAKQTSPAICITDRTNRSFERKSDMIRDEPVSYPIIKTKQESPLKERKYPKSETLVVPAIDEPIRALPPISQQSAVFYTGSESVQRKPNASIQNEPLQLPDYRSPYAYRTQKPYRGRNSNNNPLPVISNSRSETKPRQPIYETRPHLDRRQPSAAAKPKSLERYPANKNARSGAWDNGYQTQTDDDEEYEQRTNKKKRQYKKAQSRAPWIPVW</sequence>
<comment type="caution">
    <text evidence="2">The sequence shown here is derived from an EMBL/GenBank/DDBJ whole genome shotgun (WGS) entry which is preliminary data.</text>
</comment>
<feature type="compositionally biased region" description="Polar residues" evidence="1">
    <location>
        <begin position="438"/>
        <end position="452"/>
    </location>
</feature>
<feature type="compositionally biased region" description="Basic residues" evidence="1">
    <location>
        <begin position="515"/>
        <end position="525"/>
    </location>
</feature>
<feature type="compositionally biased region" description="Polar residues" evidence="1">
    <location>
        <begin position="170"/>
        <end position="201"/>
    </location>
</feature>